<gene>
    <name evidence="2" type="ORF">CFSAN001627_16748</name>
</gene>
<evidence type="ECO:0000256" key="1">
    <source>
        <dbReference type="SAM" id="Phobius"/>
    </source>
</evidence>
<evidence type="ECO:0000313" key="2">
    <source>
        <dbReference type="EMBL" id="EKN40888.1"/>
    </source>
</evidence>
<reference evidence="2 3" key="1">
    <citation type="submission" date="2012-10" db="EMBL/GenBank/DDBJ databases">
        <authorList>
            <person name="Strain E.A."/>
            <person name="Brown E."/>
            <person name="Allard M.W."/>
            <person name="Gonzalez-Escalona N."/>
            <person name="Timme R."/>
        </authorList>
    </citation>
    <scope>NUCLEOTIDE SEQUENCE [LARGE SCALE GENOMIC DNA]</scope>
    <source>
        <strain evidence="2 3">CFSAN001627</strain>
    </source>
</reference>
<comment type="caution">
    <text evidence="2">The sequence shown here is derived from an EMBL/GenBank/DDBJ whole genome shotgun (WGS) entry which is preliminary data.</text>
</comment>
<keyword evidence="1" id="KW-1133">Transmembrane helix</keyword>
<dbReference type="Proteomes" id="UP000011944">
    <property type="component" value="Unassembled WGS sequence"/>
</dbReference>
<organism evidence="2 3">
    <name type="scientific">Clostridium botulinum CFSAN001627</name>
    <dbReference type="NCBI Taxonomy" id="1232189"/>
    <lineage>
        <taxon>Bacteria</taxon>
        <taxon>Bacillati</taxon>
        <taxon>Bacillota</taxon>
        <taxon>Clostridia</taxon>
        <taxon>Eubacteriales</taxon>
        <taxon>Clostridiaceae</taxon>
        <taxon>Clostridium</taxon>
    </lineage>
</organism>
<feature type="transmembrane region" description="Helical" evidence="1">
    <location>
        <begin position="59"/>
        <end position="78"/>
    </location>
</feature>
<dbReference type="EMBL" id="AMXI01001016">
    <property type="protein sequence ID" value="EKN40888.1"/>
    <property type="molecule type" value="Genomic_DNA"/>
</dbReference>
<dbReference type="AlphaFoldDB" id="M1ZVR4"/>
<protein>
    <submittedName>
        <fullName evidence="2">Uncharacterized protein</fullName>
    </submittedName>
</protein>
<reference evidence="2 3" key="2">
    <citation type="submission" date="2013-03" db="EMBL/GenBank/DDBJ databases">
        <title>Diversity in Clostridium botulinum.</title>
        <authorList>
            <person name="Timme R.E."/>
            <person name="Allard M."/>
            <person name="Luo Y."/>
            <person name="Strain E."/>
            <person name="Gonzalez-Escalona N."/>
            <person name="Brown E."/>
        </authorList>
    </citation>
    <scope>NUCLEOTIDE SEQUENCE [LARGE SCALE GENOMIC DNA]</scope>
    <source>
        <strain evidence="2 3">CFSAN001627</strain>
    </source>
</reference>
<sequence length="105" mass="12630">MDKRKEKIAKKIIKFRCLNSKVYKLDKYLKIIKVKINKLEFIESINEGKRYKVNYERGLNMWNPFSWIAIIVAFFMVLSEYMGEIMDDLKTLKTENLTETIKIKD</sequence>
<keyword evidence="1" id="KW-0472">Membrane</keyword>
<dbReference type="PATRIC" id="fig|1232189.3.peg.2637"/>
<accession>M1ZVR4</accession>
<name>M1ZVR4_CLOBO</name>
<proteinExistence type="predicted"/>
<keyword evidence="1" id="KW-0812">Transmembrane</keyword>
<evidence type="ECO:0000313" key="3">
    <source>
        <dbReference type="Proteomes" id="UP000011944"/>
    </source>
</evidence>